<dbReference type="RefSeq" id="WP_106144441.1">
    <property type="nucleotide sequence ID" value="NZ_PVYX01000001.1"/>
</dbReference>
<protein>
    <submittedName>
        <fullName evidence="2">Uncharacterized protein DUF4260</fullName>
    </submittedName>
</protein>
<dbReference type="InterPro" id="IPR025356">
    <property type="entry name" value="DUF4260"/>
</dbReference>
<dbReference type="OrthoDB" id="9813911at2"/>
<name>A0A2T0MJ79_9FLAO</name>
<keyword evidence="1" id="KW-0472">Membrane</keyword>
<keyword evidence="1" id="KW-0812">Transmembrane</keyword>
<keyword evidence="3" id="KW-1185">Reference proteome</keyword>
<gene>
    <name evidence="2" type="ORF">CLV81_1562</name>
</gene>
<accession>A0A2T0MJ79</accession>
<evidence type="ECO:0000313" key="2">
    <source>
        <dbReference type="EMBL" id="PRX57556.1"/>
    </source>
</evidence>
<comment type="caution">
    <text evidence="2">The sequence shown here is derived from an EMBL/GenBank/DDBJ whole genome shotgun (WGS) entry which is preliminary data.</text>
</comment>
<sequence length="120" mass="14077">MKTVLKLEELMMFLLGYFLFMQMDLPWWWFFALLLAPDIGMLGYIFGNRVGAFTYNIFHHRGLAILLYFIGVSHLYVPETELIGIILFSHIAMDRMFGYGLKYEKGFRFTHLGEIGKKHG</sequence>
<dbReference type="EMBL" id="PVYX01000001">
    <property type="protein sequence ID" value="PRX57556.1"/>
    <property type="molecule type" value="Genomic_DNA"/>
</dbReference>
<feature type="transmembrane region" description="Helical" evidence="1">
    <location>
        <begin position="27"/>
        <end position="46"/>
    </location>
</feature>
<dbReference type="Pfam" id="PF14079">
    <property type="entry name" value="DUF4260"/>
    <property type="match status" value="1"/>
</dbReference>
<reference evidence="2 3" key="1">
    <citation type="submission" date="2018-03" db="EMBL/GenBank/DDBJ databases">
        <title>Genomic Encyclopedia of Archaeal and Bacterial Type Strains, Phase II (KMG-II): from individual species to whole genera.</title>
        <authorList>
            <person name="Goeker M."/>
        </authorList>
    </citation>
    <scope>NUCLEOTIDE SEQUENCE [LARGE SCALE GENOMIC DNA]</scope>
    <source>
        <strain evidence="2 3">DSM 25027</strain>
    </source>
</reference>
<evidence type="ECO:0000313" key="3">
    <source>
        <dbReference type="Proteomes" id="UP000237640"/>
    </source>
</evidence>
<keyword evidence="1" id="KW-1133">Transmembrane helix</keyword>
<proteinExistence type="predicted"/>
<organism evidence="2 3">
    <name type="scientific">Flagellimonas meridianipacifica</name>
    <dbReference type="NCBI Taxonomy" id="1080225"/>
    <lineage>
        <taxon>Bacteria</taxon>
        <taxon>Pseudomonadati</taxon>
        <taxon>Bacteroidota</taxon>
        <taxon>Flavobacteriia</taxon>
        <taxon>Flavobacteriales</taxon>
        <taxon>Flavobacteriaceae</taxon>
        <taxon>Flagellimonas</taxon>
    </lineage>
</organism>
<dbReference type="AlphaFoldDB" id="A0A2T0MJ79"/>
<evidence type="ECO:0000256" key="1">
    <source>
        <dbReference type="SAM" id="Phobius"/>
    </source>
</evidence>
<dbReference type="Proteomes" id="UP000237640">
    <property type="component" value="Unassembled WGS sequence"/>
</dbReference>